<evidence type="ECO:0000313" key="4">
    <source>
        <dbReference type="Proteomes" id="UP000401717"/>
    </source>
</evidence>
<dbReference type="EMBL" id="BPQI01000144">
    <property type="protein sequence ID" value="GJD58348.1"/>
    <property type="molecule type" value="Genomic_DNA"/>
</dbReference>
<dbReference type="AlphaFoldDB" id="A0A564G5P8"/>
<feature type="domain" description="Bacteriophage Mu Gp45 N-terminal" evidence="1">
    <location>
        <begin position="18"/>
        <end position="90"/>
    </location>
</feature>
<reference evidence="2" key="2">
    <citation type="journal article" date="2021" name="Front. Microbiol.">
        <title>Comprehensive Comparative Genomics and Phenotyping of Methylobacterium Species.</title>
        <authorList>
            <person name="Alessa O."/>
            <person name="Ogura Y."/>
            <person name="Fujitani Y."/>
            <person name="Takami H."/>
            <person name="Hayashi T."/>
            <person name="Sahin N."/>
            <person name="Tani A."/>
        </authorList>
    </citation>
    <scope>NUCLEOTIDE SEQUENCE</scope>
    <source>
        <strain evidence="2">DSM 22415</strain>
    </source>
</reference>
<keyword evidence="5" id="KW-1185">Reference proteome</keyword>
<reference evidence="2" key="3">
    <citation type="submission" date="2021-08" db="EMBL/GenBank/DDBJ databases">
        <authorList>
            <person name="Tani A."/>
            <person name="Ola A."/>
            <person name="Ogura Y."/>
            <person name="Katsura K."/>
            <person name="Hayashi T."/>
        </authorList>
    </citation>
    <scope>NUCLEOTIDE SEQUENCE</scope>
    <source>
        <strain evidence="2">DSM 22415</strain>
    </source>
</reference>
<dbReference type="InterPro" id="IPR053861">
    <property type="entry name" value="Phage_Mu_Gp45_N"/>
</dbReference>
<accession>A0A564G5P8</accession>
<dbReference type="EMBL" id="CABFVH010000063">
    <property type="protein sequence ID" value="VUF15647.1"/>
    <property type="molecule type" value="Genomic_DNA"/>
</dbReference>
<evidence type="ECO:0000313" key="3">
    <source>
        <dbReference type="EMBL" id="VUF15647.1"/>
    </source>
</evidence>
<proteinExistence type="predicted"/>
<evidence type="ECO:0000259" key="1">
    <source>
        <dbReference type="Pfam" id="PF06890"/>
    </source>
</evidence>
<reference evidence="3 4" key="1">
    <citation type="submission" date="2019-06" db="EMBL/GenBank/DDBJ databases">
        <authorList>
            <person name="Rodrigo-Torres L."/>
            <person name="Arahal R. D."/>
            <person name="Lucena T."/>
        </authorList>
    </citation>
    <scope>NUCLEOTIDE SEQUENCE [LARGE SCALE GENOMIC DNA]</scope>
    <source>
        <strain evidence="3 4">SW08-7</strain>
    </source>
</reference>
<protein>
    <recommendedName>
        <fullName evidence="1">Bacteriophage Mu Gp45 N-terminal domain-containing protein</fullName>
    </recommendedName>
</protein>
<dbReference type="Proteomes" id="UP000401717">
    <property type="component" value="Unassembled WGS sequence"/>
</dbReference>
<organism evidence="3 4">
    <name type="scientific">Methylobacterium dankookense</name>
    <dbReference type="NCBI Taxonomy" id="560405"/>
    <lineage>
        <taxon>Bacteria</taxon>
        <taxon>Pseudomonadati</taxon>
        <taxon>Pseudomonadota</taxon>
        <taxon>Alphaproteobacteria</taxon>
        <taxon>Hyphomicrobiales</taxon>
        <taxon>Methylobacteriaceae</taxon>
        <taxon>Methylobacterium</taxon>
    </lineage>
</organism>
<dbReference type="OrthoDB" id="7993751at2"/>
<evidence type="ECO:0000313" key="5">
    <source>
        <dbReference type="Proteomes" id="UP001055303"/>
    </source>
</evidence>
<dbReference type="RefSeq" id="WP_144768420.1">
    <property type="nucleotide sequence ID" value="NZ_BPQI01000144.1"/>
</dbReference>
<name>A0A564G5P8_9HYPH</name>
<dbReference type="Pfam" id="PF06890">
    <property type="entry name" value="Phage_Mu_Gp45"/>
    <property type="match status" value="1"/>
</dbReference>
<gene>
    <name evidence="2" type="ORF">IFDJLNFL_4267</name>
    <name evidence="3" type="ORF">MTDSW087_05391</name>
</gene>
<sequence>MPLDPEDAARRAYIGVSRATLVKADDKPKMQELTVRARFGEQWTNIEHWQPYGVTSVPLEPKDGQEAEVLIAYLGGSPDHPIALGVADRRHRPKDMKPGDIAFHDHRGQITTFTKDGITHKTPMTITHNTTDKDGNVTSSVVQEPSGKVTIRNKGGATITMDGPNITTKPGGGGKLVMDGDVNVKGDLTGAKTIAGQAMTSGGAAVRTV</sequence>
<dbReference type="Proteomes" id="UP001055303">
    <property type="component" value="Unassembled WGS sequence"/>
</dbReference>
<evidence type="ECO:0000313" key="2">
    <source>
        <dbReference type="EMBL" id="GJD58348.1"/>
    </source>
</evidence>